<comment type="caution">
    <text evidence="7">The sequence shown here is derived from an EMBL/GenBank/DDBJ whole genome shotgun (WGS) entry which is preliminary data.</text>
</comment>
<dbReference type="GO" id="GO:0015658">
    <property type="term" value="F:branched-chain amino acid transmembrane transporter activity"/>
    <property type="evidence" value="ECO:0007669"/>
    <property type="project" value="InterPro"/>
</dbReference>
<comment type="subcellular location">
    <subcellularLocation>
        <location evidence="1">Cell inner membrane</location>
        <topology evidence="1">Multi-pass membrane protein</topology>
    </subcellularLocation>
</comment>
<accession>A0A558DH21</accession>
<feature type="transmembrane region" description="Helical" evidence="6">
    <location>
        <begin position="233"/>
        <end position="260"/>
    </location>
</feature>
<dbReference type="Proteomes" id="UP000317355">
    <property type="component" value="Unassembled WGS sequence"/>
</dbReference>
<feature type="transmembrane region" description="Helical" evidence="6">
    <location>
        <begin position="197"/>
        <end position="213"/>
    </location>
</feature>
<reference evidence="7 8" key="1">
    <citation type="submission" date="2019-07" db="EMBL/GenBank/DDBJ databases">
        <title>The pathways for chlorine oxyanion respiration interact through the shared metabolite chlorate.</title>
        <authorList>
            <person name="Barnum T.P."/>
            <person name="Cheng Y."/>
            <person name="Hill K.A."/>
            <person name="Lucas L.N."/>
            <person name="Carlson H.K."/>
            <person name="Coates J.D."/>
        </authorList>
    </citation>
    <scope>NUCLEOTIDE SEQUENCE [LARGE SCALE GENOMIC DNA]</scope>
    <source>
        <strain evidence="7">BK-3</strain>
    </source>
</reference>
<dbReference type="GO" id="GO:0005886">
    <property type="term" value="C:plasma membrane"/>
    <property type="evidence" value="ECO:0007669"/>
    <property type="project" value="UniProtKB-SubCell"/>
</dbReference>
<proteinExistence type="predicted"/>
<keyword evidence="3 6" id="KW-0812">Transmembrane</keyword>
<evidence type="ECO:0000313" key="7">
    <source>
        <dbReference type="EMBL" id="TVT60203.1"/>
    </source>
</evidence>
<feature type="transmembrane region" description="Helical" evidence="6">
    <location>
        <begin position="95"/>
        <end position="113"/>
    </location>
</feature>
<evidence type="ECO:0000313" key="8">
    <source>
        <dbReference type="Proteomes" id="UP000317355"/>
    </source>
</evidence>
<dbReference type="AlphaFoldDB" id="A0A558DH21"/>
<dbReference type="PANTHER" id="PTHR30482">
    <property type="entry name" value="HIGH-AFFINITY BRANCHED-CHAIN AMINO ACID TRANSPORT SYSTEM PERMEASE"/>
    <property type="match status" value="1"/>
</dbReference>
<evidence type="ECO:0000256" key="4">
    <source>
        <dbReference type="ARBA" id="ARBA00022989"/>
    </source>
</evidence>
<dbReference type="InterPro" id="IPR043428">
    <property type="entry name" value="LivM-like"/>
</dbReference>
<evidence type="ECO:0000256" key="3">
    <source>
        <dbReference type="ARBA" id="ARBA00022692"/>
    </source>
</evidence>
<protein>
    <submittedName>
        <fullName evidence="7">Branched-chain amino acid ABC transporter permease</fullName>
    </submittedName>
</protein>
<feature type="transmembrane region" description="Helical" evidence="6">
    <location>
        <begin position="65"/>
        <end position="88"/>
    </location>
</feature>
<evidence type="ECO:0000256" key="1">
    <source>
        <dbReference type="ARBA" id="ARBA00004429"/>
    </source>
</evidence>
<feature type="transmembrane region" description="Helical" evidence="6">
    <location>
        <begin position="148"/>
        <end position="176"/>
    </location>
</feature>
<evidence type="ECO:0000256" key="5">
    <source>
        <dbReference type="ARBA" id="ARBA00023136"/>
    </source>
</evidence>
<dbReference type="InterPro" id="IPR001851">
    <property type="entry name" value="ABC_transp_permease"/>
</dbReference>
<feature type="transmembrane region" description="Helical" evidence="6">
    <location>
        <begin position="39"/>
        <end position="59"/>
    </location>
</feature>
<dbReference type="CDD" id="cd06581">
    <property type="entry name" value="TM_PBP1_LivM_like"/>
    <property type="match status" value="1"/>
</dbReference>
<name>A0A558DH21_9GAMM</name>
<dbReference type="PANTHER" id="PTHR30482:SF17">
    <property type="entry name" value="ABC TRANSPORTER ATP-BINDING PROTEIN"/>
    <property type="match status" value="1"/>
</dbReference>
<evidence type="ECO:0000256" key="2">
    <source>
        <dbReference type="ARBA" id="ARBA00022475"/>
    </source>
</evidence>
<gene>
    <name evidence="7" type="ORF">FHK82_00315</name>
</gene>
<sequence>MLLLFPAVGSPFYTELVTKIMILSIFTISLDLLIGFTGLVSFGHAAFFGIGAYLLAIIFNDVENINYWWSLTLTLSLTGIVALVIGWFSIRTSGVYFIMLTLAFAQMCFYFFFESPHFGGDDGIFLSNKPEIMLGTRQLIDLENEHHYYYFVLAWLAGVYLFLSMILRAPFGHVLIAIKANEQRVRALGYSTQHYKLVSFVIAGTIAGLAGFLEAAHTSYVTPAYLGWHESGMAIMMVILGGMGTLFGAVIGTFIVVLLQDILPNFTEHWKLIMGAIIIGVVLFLPNGIAGLIFSISNRFSSAKKEAGKEHD</sequence>
<feature type="transmembrane region" description="Helical" evidence="6">
    <location>
        <begin position="12"/>
        <end position="32"/>
    </location>
</feature>
<dbReference type="Pfam" id="PF02653">
    <property type="entry name" value="BPD_transp_2"/>
    <property type="match status" value="1"/>
</dbReference>
<keyword evidence="2" id="KW-1003">Cell membrane</keyword>
<feature type="transmembrane region" description="Helical" evidence="6">
    <location>
        <begin position="272"/>
        <end position="296"/>
    </location>
</feature>
<dbReference type="EMBL" id="VMRY01000001">
    <property type="protein sequence ID" value="TVT60203.1"/>
    <property type="molecule type" value="Genomic_DNA"/>
</dbReference>
<evidence type="ECO:0000256" key="6">
    <source>
        <dbReference type="SAM" id="Phobius"/>
    </source>
</evidence>
<keyword evidence="5 6" id="KW-0472">Membrane</keyword>
<keyword evidence="4 6" id="KW-1133">Transmembrane helix</keyword>
<organism evidence="7 8">
    <name type="scientific">Sedimenticola thiotaurini</name>
    <dbReference type="NCBI Taxonomy" id="1543721"/>
    <lineage>
        <taxon>Bacteria</taxon>
        <taxon>Pseudomonadati</taxon>
        <taxon>Pseudomonadota</taxon>
        <taxon>Gammaproteobacteria</taxon>
        <taxon>Chromatiales</taxon>
        <taxon>Sedimenticolaceae</taxon>
        <taxon>Sedimenticola</taxon>
    </lineage>
</organism>